<keyword evidence="3" id="KW-1185">Reference proteome</keyword>
<dbReference type="Proteomes" id="UP000299102">
    <property type="component" value="Unassembled WGS sequence"/>
</dbReference>
<sequence>MSVYSATAFAVDELRAHAAGGVVVAACAASRLQACGGYPIGRWLVEVPPAARALAPDAHPRRTTHDRTFHESLADKVRHSR</sequence>
<name>A0A4C1ZJ07_EUMVA</name>
<comment type="caution">
    <text evidence="2">The sequence shown here is derived from an EMBL/GenBank/DDBJ whole genome shotgun (WGS) entry which is preliminary data.</text>
</comment>
<feature type="compositionally biased region" description="Basic and acidic residues" evidence="1">
    <location>
        <begin position="58"/>
        <end position="81"/>
    </location>
</feature>
<organism evidence="2 3">
    <name type="scientific">Eumeta variegata</name>
    <name type="common">Bagworm moth</name>
    <name type="synonym">Eumeta japonica</name>
    <dbReference type="NCBI Taxonomy" id="151549"/>
    <lineage>
        <taxon>Eukaryota</taxon>
        <taxon>Metazoa</taxon>
        <taxon>Ecdysozoa</taxon>
        <taxon>Arthropoda</taxon>
        <taxon>Hexapoda</taxon>
        <taxon>Insecta</taxon>
        <taxon>Pterygota</taxon>
        <taxon>Neoptera</taxon>
        <taxon>Endopterygota</taxon>
        <taxon>Lepidoptera</taxon>
        <taxon>Glossata</taxon>
        <taxon>Ditrysia</taxon>
        <taxon>Tineoidea</taxon>
        <taxon>Psychidae</taxon>
        <taxon>Oiketicinae</taxon>
        <taxon>Eumeta</taxon>
    </lineage>
</organism>
<dbReference type="AlphaFoldDB" id="A0A4C1ZJ07"/>
<dbReference type="EMBL" id="BGZK01001880">
    <property type="protein sequence ID" value="GBP87728.1"/>
    <property type="molecule type" value="Genomic_DNA"/>
</dbReference>
<evidence type="ECO:0000313" key="3">
    <source>
        <dbReference type="Proteomes" id="UP000299102"/>
    </source>
</evidence>
<protein>
    <submittedName>
        <fullName evidence="2">Uncharacterized protein</fullName>
    </submittedName>
</protein>
<evidence type="ECO:0000313" key="2">
    <source>
        <dbReference type="EMBL" id="GBP87728.1"/>
    </source>
</evidence>
<gene>
    <name evidence="2" type="ORF">EVAR_19909_1</name>
</gene>
<accession>A0A4C1ZJ07</accession>
<feature type="region of interest" description="Disordered" evidence="1">
    <location>
        <begin position="56"/>
        <end position="81"/>
    </location>
</feature>
<evidence type="ECO:0000256" key="1">
    <source>
        <dbReference type="SAM" id="MobiDB-lite"/>
    </source>
</evidence>
<reference evidence="2 3" key="1">
    <citation type="journal article" date="2019" name="Commun. Biol.">
        <title>The bagworm genome reveals a unique fibroin gene that provides high tensile strength.</title>
        <authorList>
            <person name="Kono N."/>
            <person name="Nakamura H."/>
            <person name="Ohtoshi R."/>
            <person name="Tomita M."/>
            <person name="Numata K."/>
            <person name="Arakawa K."/>
        </authorList>
    </citation>
    <scope>NUCLEOTIDE SEQUENCE [LARGE SCALE GENOMIC DNA]</scope>
</reference>
<proteinExistence type="predicted"/>